<dbReference type="AlphaFoldDB" id="A0A8H3X3R2"/>
<organism evidence="1 2">
    <name type="scientific">Gigaspora margarita</name>
    <dbReference type="NCBI Taxonomy" id="4874"/>
    <lineage>
        <taxon>Eukaryota</taxon>
        <taxon>Fungi</taxon>
        <taxon>Fungi incertae sedis</taxon>
        <taxon>Mucoromycota</taxon>
        <taxon>Glomeromycotina</taxon>
        <taxon>Glomeromycetes</taxon>
        <taxon>Diversisporales</taxon>
        <taxon>Gigasporaceae</taxon>
        <taxon>Gigaspora</taxon>
    </lineage>
</organism>
<gene>
    <name evidence="1" type="ORF">F8M41_009635</name>
</gene>
<accession>A0A8H3X3R2</accession>
<proteinExistence type="predicted"/>
<sequence length="75" mass="8777">MNNLSKEKKGSTKEEYAKIKEMPYVSYCYGKEIKEEKNEDKGAIKREAQTIILVQFQIQKGPCNKNKKSERFSQN</sequence>
<keyword evidence="2" id="KW-1185">Reference proteome</keyword>
<dbReference type="Proteomes" id="UP000439903">
    <property type="component" value="Unassembled WGS sequence"/>
</dbReference>
<evidence type="ECO:0000313" key="1">
    <source>
        <dbReference type="EMBL" id="KAF0399942.1"/>
    </source>
</evidence>
<dbReference type="EMBL" id="WTPW01002049">
    <property type="protein sequence ID" value="KAF0399942.1"/>
    <property type="molecule type" value="Genomic_DNA"/>
</dbReference>
<reference evidence="1 2" key="1">
    <citation type="journal article" date="2019" name="Environ. Microbiol.">
        <title>At the nexus of three kingdoms: the genome of the mycorrhizal fungus Gigaspora margarita provides insights into plant, endobacterial and fungal interactions.</title>
        <authorList>
            <person name="Venice F."/>
            <person name="Ghignone S."/>
            <person name="Salvioli di Fossalunga A."/>
            <person name="Amselem J."/>
            <person name="Novero M."/>
            <person name="Xianan X."/>
            <person name="Sedzielewska Toro K."/>
            <person name="Morin E."/>
            <person name="Lipzen A."/>
            <person name="Grigoriev I.V."/>
            <person name="Henrissat B."/>
            <person name="Martin F.M."/>
            <person name="Bonfante P."/>
        </authorList>
    </citation>
    <scope>NUCLEOTIDE SEQUENCE [LARGE SCALE GENOMIC DNA]</scope>
    <source>
        <strain evidence="1 2">BEG34</strain>
    </source>
</reference>
<evidence type="ECO:0000313" key="2">
    <source>
        <dbReference type="Proteomes" id="UP000439903"/>
    </source>
</evidence>
<comment type="caution">
    <text evidence="1">The sequence shown here is derived from an EMBL/GenBank/DDBJ whole genome shotgun (WGS) entry which is preliminary data.</text>
</comment>
<protein>
    <submittedName>
        <fullName evidence="1">Uncharacterized protein</fullName>
    </submittedName>
</protein>
<name>A0A8H3X3R2_GIGMA</name>